<dbReference type="EMBL" id="FOPP01000010">
    <property type="protein sequence ID" value="SFH36869.1"/>
    <property type="molecule type" value="Genomic_DNA"/>
</dbReference>
<feature type="signal peptide" evidence="1">
    <location>
        <begin position="1"/>
        <end position="19"/>
    </location>
</feature>
<dbReference type="STRING" id="414048.SAMN04489864_1108"/>
<evidence type="ECO:0000313" key="3">
    <source>
        <dbReference type="Proteomes" id="UP000199666"/>
    </source>
</evidence>
<dbReference type="AlphaFoldDB" id="A0A1I2ZH96"/>
<evidence type="ECO:0000256" key="1">
    <source>
        <dbReference type="SAM" id="SignalP"/>
    </source>
</evidence>
<organism evidence="2 3">
    <name type="scientific">Pedobacter insulae</name>
    <dbReference type="NCBI Taxonomy" id="414048"/>
    <lineage>
        <taxon>Bacteria</taxon>
        <taxon>Pseudomonadati</taxon>
        <taxon>Bacteroidota</taxon>
        <taxon>Sphingobacteriia</taxon>
        <taxon>Sphingobacteriales</taxon>
        <taxon>Sphingobacteriaceae</taxon>
        <taxon>Pedobacter</taxon>
    </lineage>
</organism>
<dbReference type="RefSeq" id="WP_090996314.1">
    <property type="nucleotide sequence ID" value="NZ_FOPP01000010.1"/>
</dbReference>
<dbReference type="Proteomes" id="UP000199666">
    <property type="component" value="Unassembled WGS sequence"/>
</dbReference>
<keyword evidence="1" id="KW-0732">Signal</keyword>
<name>A0A1I2ZH96_9SPHI</name>
<keyword evidence="3" id="KW-1185">Reference proteome</keyword>
<evidence type="ECO:0000313" key="2">
    <source>
        <dbReference type="EMBL" id="SFH36869.1"/>
    </source>
</evidence>
<dbReference type="OrthoDB" id="1523672at2"/>
<reference evidence="2 3" key="1">
    <citation type="submission" date="2016-10" db="EMBL/GenBank/DDBJ databases">
        <authorList>
            <person name="de Groot N.N."/>
        </authorList>
    </citation>
    <scope>NUCLEOTIDE SEQUENCE [LARGE SCALE GENOMIC DNA]</scope>
    <source>
        <strain evidence="2 3">DSM 18684</strain>
    </source>
</reference>
<sequence>MIKFYLLTLLTFLSITLKAQKVPDIQNTSLIAPVNLRIDGKATEWGETLAADNKRTSLLYSLANDDKYLYFVIKGIGTPVINKIMAGGITFNINTEGKKKEKESFSVTYPLVKRVPRGQGGGRQGGGQARGAFGGGQVQNRTPLSAAQRDSASLVQHKAQLATVKEIKVSGFKLITDSLISIYNEYGLKTVASFDNNGAMIYELAIPLNLLSLSIDKPKEFAYQLKVNGLVMNGFNGGGGRGNLGNGGGRGGGGGFGGGGNFGGGNSMQDLMSPTDFWGKYTLIKN</sequence>
<gene>
    <name evidence="2" type="ORF">SAMN04489864_1108</name>
</gene>
<accession>A0A1I2ZH96</accession>
<feature type="chain" id="PRO_5011555270" evidence="1">
    <location>
        <begin position="20"/>
        <end position="286"/>
    </location>
</feature>
<proteinExistence type="predicted"/>
<protein>
    <submittedName>
        <fullName evidence="2">Uncharacterized protein</fullName>
    </submittedName>
</protein>